<reference evidence="3" key="1">
    <citation type="submission" date="2010-08" db="EMBL/GenBank/DDBJ databases">
        <authorList>
            <consortium name="Caenorhabditis japonica Sequencing Consortium"/>
            <person name="Wilson R.K."/>
        </authorList>
    </citation>
    <scope>NUCLEOTIDE SEQUENCE [LARGE SCALE GENOMIC DNA]</scope>
    <source>
        <strain evidence="3">DF5081</strain>
    </source>
</reference>
<feature type="domain" description="Fungal lipase-type" evidence="1">
    <location>
        <begin position="85"/>
        <end position="222"/>
    </location>
</feature>
<protein>
    <submittedName>
        <fullName evidence="2">Lipase_3 domain-containing protein</fullName>
    </submittedName>
</protein>
<dbReference type="PANTHER" id="PTHR45908:SF17">
    <property type="entry name" value="FUNGAL LIPASE-LIKE DOMAIN-CONTAINING PROTEIN"/>
    <property type="match status" value="1"/>
</dbReference>
<name>A0A8R1HRP2_CAEJA</name>
<accession>A0A8R1HRP2</accession>
<proteinExistence type="predicted"/>
<evidence type="ECO:0000259" key="1">
    <source>
        <dbReference type="Pfam" id="PF01764"/>
    </source>
</evidence>
<dbReference type="InterPro" id="IPR029058">
    <property type="entry name" value="AB_hydrolase_fold"/>
</dbReference>
<dbReference type="OMA" id="YDHAAWH"/>
<dbReference type="EnsemblMetazoa" id="CJA09797.1">
    <property type="protein sequence ID" value="CJA09797.1"/>
    <property type="gene ID" value="WBGene00129003"/>
</dbReference>
<dbReference type="AlphaFoldDB" id="A0A8R1HRP2"/>
<reference evidence="2" key="2">
    <citation type="submission" date="2022-06" db="UniProtKB">
        <authorList>
            <consortium name="EnsemblMetazoa"/>
        </authorList>
    </citation>
    <scope>IDENTIFICATION</scope>
    <source>
        <strain evidence="2">DF5081</strain>
    </source>
</reference>
<dbReference type="InterPro" id="IPR002921">
    <property type="entry name" value="Fungal_lipase-type"/>
</dbReference>
<keyword evidence="3" id="KW-1185">Reference proteome</keyword>
<dbReference type="Gene3D" id="3.40.50.1820">
    <property type="entry name" value="alpha/beta hydrolase"/>
    <property type="match status" value="1"/>
</dbReference>
<dbReference type="Pfam" id="PF01764">
    <property type="entry name" value="Lipase_3"/>
    <property type="match status" value="1"/>
</dbReference>
<dbReference type="PANTHER" id="PTHR45908">
    <property type="entry name" value="PROTEIN CBG11750-RELATED"/>
    <property type="match status" value="1"/>
</dbReference>
<dbReference type="SUPFAM" id="SSF53474">
    <property type="entry name" value="alpha/beta-Hydrolases"/>
    <property type="match status" value="1"/>
</dbReference>
<dbReference type="Proteomes" id="UP000005237">
    <property type="component" value="Unassembled WGS sequence"/>
</dbReference>
<evidence type="ECO:0000313" key="3">
    <source>
        <dbReference type="Proteomes" id="UP000005237"/>
    </source>
</evidence>
<sequence>MLALAAAGYSDEPEKCLKKVLPDGQVLNTYTVKCSYETDSLLHITTSWLAYFLDQINWIDYNPPPLISSDCLAFIATDDVAKVIVMSFRGTEGLLQLFEQILQYQRGGKPFYENGHIYEYFFNAFNLIWMGGFEKGAREALAGRTGDDYELWITGYSLGGALASVTSSYIAKLGLFPPSRIKIVTFGQPRTSDYDHAAWHDATFPYSFRVINGRDPVPHIPPKIGPLALFHHGTEVWYPTEMWPLSERKVCAEADGDYCSNRILLWNIMDHIYYFEVDVGEWGKKGCAG</sequence>
<dbReference type="GO" id="GO:0006629">
    <property type="term" value="P:lipid metabolic process"/>
    <property type="evidence" value="ECO:0007669"/>
    <property type="project" value="InterPro"/>
</dbReference>
<evidence type="ECO:0000313" key="2">
    <source>
        <dbReference type="EnsemblMetazoa" id="CJA09797.1"/>
    </source>
</evidence>
<organism evidence="2 3">
    <name type="scientific">Caenorhabditis japonica</name>
    <dbReference type="NCBI Taxonomy" id="281687"/>
    <lineage>
        <taxon>Eukaryota</taxon>
        <taxon>Metazoa</taxon>
        <taxon>Ecdysozoa</taxon>
        <taxon>Nematoda</taxon>
        <taxon>Chromadorea</taxon>
        <taxon>Rhabditida</taxon>
        <taxon>Rhabditina</taxon>
        <taxon>Rhabditomorpha</taxon>
        <taxon>Rhabditoidea</taxon>
        <taxon>Rhabditidae</taxon>
        <taxon>Peloderinae</taxon>
        <taxon>Caenorhabditis</taxon>
    </lineage>
</organism>
<dbReference type="CDD" id="cd00519">
    <property type="entry name" value="Lipase_3"/>
    <property type="match status" value="1"/>
</dbReference>